<protein>
    <submittedName>
        <fullName evidence="12">Uncharacterized membrane protein</fullName>
    </submittedName>
</protein>
<evidence type="ECO:0000256" key="2">
    <source>
        <dbReference type="ARBA" id="ARBA00006214"/>
    </source>
</evidence>
<dbReference type="SMART" id="SM00756">
    <property type="entry name" value="VKc"/>
    <property type="match status" value="1"/>
</dbReference>
<feature type="transmembrane region" description="Helical" evidence="10">
    <location>
        <begin position="75"/>
        <end position="95"/>
    </location>
</feature>
<reference evidence="13" key="1">
    <citation type="submission" date="2016-10" db="EMBL/GenBank/DDBJ databases">
        <authorList>
            <person name="Varghese N."/>
            <person name="Submissions S."/>
        </authorList>
    </citation>
    <scope>NUCLEOTIDE SEQUENCE [LARGE SCALE GENOMIC DNA]</scope>
    <source>
        <strain evidence="13">DSM 19083</strain>
    </source>
</reference>
<dbReference type="CDD" id="cd12922">
    <property type="entry name" value="VKOR_5"/>
    <property type="match status" value="1"/>
</dbReference>
<name>A0A1I2FXD4_9MICO</name>
<dbReference type="GO" id="GO:0016020">
    <property type="term" value="C:membrane"/>
    <property type="evidence" value="ECO:0007669"/>
    <property type="project" value="UniProtKB-SubCell"/>
</dbReference>
<dbReference type="InterPro" id="IPR038354">
    <property type="entry name" value="VKOR_sf"/>
</dbReference>
<dbReference type="InterPro" id="IPR012932">
    <property type="entry name" value="VKOR"/>
</dbReference>
<evidence type="ECO:0000256" key="3">
    <source>
        <dbReference type="ARBA" id="ARBA00022692"/>
    </source>
</evidence>
<keyword evidence="6" id="KW-0560">Oxidoreductase</keyword>
<dbReference type="Pfam" id="PF07884">
    <property type="entry name" value="VKOR"/>
    <property type="match status" value="1"/>
</dbReference>
<dbReference type="GO" id="GO:0016491">
    <property type="term" value="F:oxidoreductase activity"/>
    <property type="evidence" value="ECO:0007669"/>
    <property type="project" value="UniProtKB-KW"/>
</dbReference>
<keyword evidence="4" id="KW-0874">Quinone</keyword>
<dbReference type="InterPro" id="IPR041714">
    <property type="entry name" value="VKOR_Actinobacteria"/>
</dbReference>
<dbReference type="AlphaFoldDB" id="A0A1I2FXD4"/>
<feature type="transmembrane region" description="Helical" evidence="10">
    <location>
        <begin position="172"/>
        <end position="192"/>
    </location>
</feature>
<dbReference type="GO" id="GO:0048038">
    <property type="term" value="F:quinone binding"/>
    <property type="evidence" value="ECO:0007669"/>
    <property type="project" value="UniProtKB-KW"/>
</dbReference>
<dbReference type="Proteomes" id="UP000198520">
    <property type="component" value="Unassembled WGS sequence"/>
</dbReference>
<evidence type="ECO:0000313" key="13">
    <source>
        <dbReference type="Proteomes" id="UP000198520"/>
    </source>
</evidence>
<accession>A0A1I2FXD4</accession>
<dbReference type="STRING" id="285351.SAMN04488035_1590"/>
<keyword evidence="13" id="KW-1185">Reference proteome</keyword>
<feature type="domain" description="Vitamin K epoxide reductase" evidence="11">
    <location>
        <begin position="11"/>
        <end position="154"/>
    </location>
</feature>
<evidence type="ECO:0000256" key="10">
    <source>
        <dbReference type="SAM" id="Phobius"/>
    </source>
</evidence>
<evidence type="ECO:0000256" key="5">
    <source>
        <dbReference type="ARBA" id="ARBA00022989"/>
    </source>
</evidence>
<dbReference type="EMBL" id="FONZ01000002">
    <property type="protein sequence ID" value="SFF10035.1"/>
    <property type="molecule type" value="Genomic_DNA"/>
</dbReference>
<feature type="transmembrane region" description="Helical" evidence="10">
    <location>
        <begin position="102"/>
        <end position="123"/>
    </location>
</feature>
<dbReference type="OrthoDB" id="9783799at2"/>
<dbReference type="Gene3D" id="1.20.1440.130">
    <property type="entry name" value="VKOR domain"/>
    <property type="match status" value="1"/>
</dbReference>
<gene>
    <name evidence="12" type="ORF">SAMN04488035_1590</name>
</gene>
<evidence type="ECO:0000259" key="11">
    <source>
        <dbReference type="SMART" id="SM00756"/>
    </source>
</evidence>
<keyword evidence="7 10" id="KW-0472">Membrane</keyword>
<evidence type="ECO:0000256" key="4">
    <source>
        <dbReference type="ARBA" id="ARBA00022719"/>
    </source>
</evidence>
<dbReference type="RefSeq" id="WP_093376921.1">
    <property type="nucleotide sequence ID" value="NZ_BNAN01000002.1"/>
</dbReference>
<evidence type="ECO:0000313" key="12">
    <source>
        <dbReference type="EMBL" id="SFF10035.1"/>
    </source>
</evidence>
<comment type="similarity">
    <text evidence="2">Belongs to the VKOR family.</text>
</comment>
<evidence type="ECO:0000256" key="8">
    <source>
        <dbReference type="ARBA" id="ARBA00023157"/>
    </source>
</evidence>
<organism evidence="12 13">
    <name type="scientific">Flavimobilis marinus</name>
    <dbReference type="NCBI Taxonomy" id="285351"/>
    <lineage>
        <taxon>Bacteria</taxon>
        <taxon>Bacillati</taxon>
        <taxon>Actinomycetota</taxon>
        <taxon>Actinomycetes</taxon>
        <taxon>Micrococcales</taxon>
        <taxon>Jonesiaceae</taxon>
        <taxon>Flavimobilis</taxon>
    </lineage>
</organism>
<evidence type="ECO:0000256" key="1">
    <source>
        <dbReference type="ARBA" id="ARBA00004141"/>
    </source>
</evidence>
<proteinExistence type="inferred from homology"/>
<keyword evidence="5 10" id="KW-1133">Transmembrane helix</keyword>
<feature type="transmembrane region" description="Helical" evidence="10">
    <location>
        <begin position="14"/>
        <end position="34"/>
    </location>
</feature>
<feature type="transmembrane region" description="Helical" evidence="10">
    <location>
        <begin position="129"/>
        <end position="151"/>
    </location>
</feature>
<keyword evidence="8" id="KW-1015">Disulfide bond</keyword>
<evidence type="ECO:0000256" key="6">
    <source>
        <dbReference type="ARBA" id="ARBA00023002"/>
    </source>
</evidence>
<evidence type="ECO:0000256" key="9">
    <source>
        <dbReference type="ARBA" id="ARBA00023284"/>
    </source>
</evidence>
<keyword evidence="3 10" id="KW-0812">Transmembrane</keyword>
<evidence type="ECO:0000256" key="7">
    <source>
        <dbReference type="ARBA" id="ARBA00023136"/>
    </source>
</evidence>
<sequence>MTDVVTTERHQRRFGALLVVLGLVGFVGSMALTLERIWTLIDPSHVPSCSFNVFMTCGPAMESWQGSLLGFPNPVIGVAAFPVVVTIGVLLALAPSLRLPRWFWWVFLAGNVLGLALVVFLIHTSLYELAALCPYCMVVWTAMVPLAWYTFVHVWRTGVLGRGSEKSGLVRYRHLGLGVVVLVLLTWILLVLGDDIARTLG</sequence>
<keyword evidence="9" id="KW-0676">Redox-active center</keyword>
<comment type="subcellular location">
    <subcellularLocation>
        <location evidence="1">Membrane</location>
        <topology evidence="1">Multi-pass membrane protein</topology>
    </subcellularLocation>
</comment>